<name>W2YE35_PHYNI</name>
<comment type="caution">
    <text evidence="2">The sequence shown here is derived from an EMBL/GenBank/DDBJ whole genome shotgun (WGS) entry which is preliminary data.</text>
</comment>
<accession>W2YE35</accession>
<dbReference type="CDD" id="cd00024">
    <property type="entry name" value="CD_CSD"/>
    <property type="match status" value="1"/>
</dbReference>
<dbReference type="AlphaFoldDB" id="W2YE35"/>
<dbReference type="Gene3D" id="2.40.50.40">
    <property type="match status" value="1"/>
</dbReference>
<dbReference type="OrthoDB" id="167344at2759"/>
<proteinExistence type="predicted"/>
<evidence type="ECO:0000313" key="3">
    <source>
        <dbReference type="Proteomes" id="UP000018948"/>
    </source>
</evidence>
<feature type="domain" description="Chromo" evidence="1">
    <location>
        <begin position="45"/>
        <end position="114"/>
    </location>
</feature>
<dbReference type="InterPro" id="IPR016197">
    <property type="entry name" value="Chromo-like_dom_sf"/>
</dbReference>
<gene>
    <name evidence="2" type="ORF">F442_18351</name>
</gene>
<dbReference type="Proteomes" id="UP000018948">
    <property type="component" value="Unassembled WGS sequence"/>
</dbReference>
<dbReference type="EMBL" id="ANIY01003859">
    <property type="protein sequence ID" value="ETP33057.1"/>
    <property type="molecule type" value="Genomic_DNA"/>
</dbReference>
<dbReference type="PROSITE" id="PS50013">
    <property type="entry name" value="CHROMO_2"/>
    <property type="match status" value="1"/>
</dbReference>
<sequence>VIRSEAHYFRVSHLVTGDELDVHPSRLKFYADSSLDVTEEILEHVAAQGIILAISELKKHRWNASISDDEVLVGWKGLESVEDSWEPLTSLATEVKVLLDQYIQRQNVKVRKYWNDKQSKF</sequence>
<organism evidence="2 3">
    <name type="scientific">Phytophthora nicotianae P10297</name>
    <dbReference type="NCBI Taxonomy" id="1317064"/>
    <lineage>
        <taxon>Eukaryota</taxon>
        <taxon>Sar</taxon>
        <taxon>Stramenopiles</taxon>
        <taxon>Oomycota</taxon>
        <taxon>Peronosporomycetes</taxon>
        <taxon>Peronosporales</taxon>
        <taxon>Peronosporaceae</taxon>
        <taxon>Phytophthora</taxon>
    </lineage>
</organism>
<feature type="non-terminal residue" evidence="2">
    <location>
        <position position="1"/>
    </location>
</feature>
<reference evidence="2 3" key="1">
    <citation type="submission" date="2013-11" db="EMBL/GenBank/DDBJ databases">
        <title>The Genome Sequence of Phytophthora parasitica P10297.</title>
        <authorList>
            <consortium name="The Broad Institute Genomics Platform"/>
            <person name="Russ C."/>
            <person name="Tyler B."/>
            <person name="Panabieres F."/>
            <person name="Shan W."/>
            <person name="Tripathy S."/>
            <person name="Grunwald N."/>
            <person name="Machado M."/>
            <person name="Johnson C.S."/>
            <person name="Walker B."/>
            <person name="Young S.K."/>
            <person name="Zeng Q."/>
            <person name="Gargeya S."/>
            <person name="Fitzgerald M."/>
            <person name="Haas B."/>
            <person name="Abouelleil A."/>
            <person name="Allen A.W."/>
            <person name="Alvarado L."/>
            <person name="Arachchi H.M."/>
            <person name="Berlin A.M."/>
            <person name="Chapman S.B."/>
            <person name="Gainer-Dewar J."/>
            <person name="Goldberg J."/>
            <person name="Griggs A."/>
            <person name="Gujja S."/>
            <person name="Hansen M."/>
            <person name="Howarth C."/>
            <person name="Imamovic A."/>
            <person name="Ireland A."/>
            <person name="Larimer J."/>
            <person name="McCowan C."/>
            <person name="Murphy C."/>
            <person name="Pearson M."/>
            <person name="Poon T.W."/>
            <person name="Priest M."/>
            <person name="Roberts A."/>
            <person name="Saif S."/>
            <person name="Shea T."/>
            <person name="Sisk P."/>
            <person name="Sykes S."/>
            <person name="Wortman J."/>
            <person name="Nusbaum C."/>
            <person name="Birren B."/>
        </authorList>
    </citation>
    <scope>NUCLEOTIDE SEQUENCE [LARGE SCALE GENOMIC DNA]</scope>
    <source>
        <strain evidence="2 3">P10297</strain>
    </source>
</reference>
<dbReference type="SUPFAM" id="SSF54160">
    <property type="entry name" value="Chromo domain-like"/>
    <property type="match status" value="1"/>
</dbReference>
<dbReference type="InterPro" id="IPR000953">
    <property type="entry name" value="Chromo/chromo_shadow_dom"/>
</dbReference>
<evidence type="ECO:0000259" key="1">
    <source>
        <dbReference type="PROSITE" id="PS50013"/>
    </source>
</evidence>
<evidence type="ECO:0000313" key="2">
    <source>
        <dbReference type="EMBL" id="ETP33057.1"/>
    </source>
</evidence>
<protein>
    <recommendedName>
        <fullName evidence="1">Chromo domain-containing protein</fullName>
    </recommendedName>
</protein>